<keyword evidence="5" id="KW-1185">Reference proteome</keyword>
<proteinExistence type="predicted"/>
<sequence length="212" mass="23143">MLKKSFSVLALAMALAFPAFSQTSGTGFKPQTGDITTEVQLSLFTESSTIRLNQIRGRYFLSPTSAFRLGLTLNSENYKENDIERNYTNLGISPGIEKHFAGTDRLSPYIGAQLNVNKAWYGEEGPNYEVENGHSNGGQAFVGLGLGAVAGADFYVAPRLYLGVEFGYGFYYNSYSKSERIVNGNTSTVRAESSSFGLRENVQSGIRVGFAF</sequence>
<evidence type="ECO:0000313" key="4">
    <source>
        <dbReference type="EMBL" id="MFC6996998.1"/>
    </source>
</evidence>
<dbReference type="SUPFAM" id="SSF56925">
    <property type="entry name" value="OMPA-like"/>
    <property type="match status" value="1"/>
</dbReference>
<dbReference type="InterPro" id="IPR011250">
    <property type="entry name" value="OMP/PagP_B-barrel"/>
</dbReference>
<evidence type="ECO:0000256" key="1">
    <source>
        <dbReference type="ARBA" id="ARBA00022729"/>
    </source>
</evidence>
<keyword evidence="1 2" id="KW-0732">Signal</keyword>
<comment type="caution">
    <text evidence="4">The sequence shown here is derived from an EMBL/GenBank/DDBJ whole genome shotgun (WGS) entry which is preliminary data.</text>
</comment>
<dbReference type="EMBL" id="JBHSYQ010000003">
    <property type="protein sequence ID" value="MFC6996998.1"/>
    <property type="molecule type" value="Genomic_DNA"/>
</dbReference>
<dbReference type="Gene3D" id="2.40.160.20">
    <property type="match status" value="1"/>
</dbReference>
<evidence type="ECO:0000313" key="5">
    <source>
        <dbReference type="Proteomes" id="UP001596405"/>
    </source>
</evidence>
<gene>
    <name evidence="4" type="ORF">ACFQHR_05140</name>
</gene>
<evidence type="ECO:0000259" key="3">
    <source>
        <dbReference type="Pfam" id="PF13505"/>
    </source>
</evidence>
<feature type="domain" description="Outer membrane protein beta-barrel" evidence="3">
    <location>
        <begin position="8"/>
        <end position="191"/>
    </location>
</feature>
<evidence type="ECO:0000256" key="2">
    <source>
        <dbReference type="SAM" id="SignalP"/>
    </source>
</evidence>
<name>A0ABW2DL27_9BACT</name>
<dbReference type="Pfam" id="PF13505">
    <property type="entry name" value="OMP_b-brl"/>
    <property type="match status" value="1"/>
</dbReference>
<feature type="chain" id="PRO_5045968059" evidence="2">
    <location>
        <begin position="22"/>
        <end position="212"/>
    </location>
</feature>
<dbReference type="InterPro" id="IPR027385">
    <property type="entry name" value="Beta-barrel_OMP"/>
</dbReference>
<protein>
    <submittedName>
        <fullName evidence="4">Outer membrane beta-barrel protein</fullName>
    </submittedName>
</protein>
<organism evidence="4 5">
    <name type="scientific">Rufibacter roseus</name>
    <dbReference type="NCBI Taxonomy" id="1567108"/>
    <lineage>
        <taxon>Bacteria</taxon>
        <taxon>Pseudomonadati</taxon>
        <taxon>Bacteroidota</taxon>
        <taxon>Cytophagia</taxon>
        <taxon>Cytophagales</taxon>
        <taxon>Hymenobacteraceae</taxon>
        <taxon>Rufibacter</taxon>
    </lineage>
</organism>
<dbReference type="RefSeq" id="WP_066623189.1">
    <property type="nucleotide sequence ID" value="NZ_JBHSYQ010000003.1"/>
</dbReference>
<feature type="signal peptide" evidence="2">
    <location>
        <begin position="1"/>
        <end position="21"/>
    </location>
</feature>
<dbReference type="Proteomes" id="UP001596405">
    <property type="component" value="Unassembled WGS sequence"/>
</dbReference>
<reference evidence="5" key="1">
    <citation type="journal article" date="2019" name="Int. J. Syst. Evol. Microbiol.">
        <title>The Global Catalogue of Microorganisms (GCM) 10K type strain sequencing project: providing services to taxonomists for standard genome sequencing and annotation.</title>
        <authorList>
            <consortium name="The Broad Institute Genomics Platform"/>
            <consortium name="The Broad Institute Genome Sequencing Center for Infectious Disease"/>
            <person name="Wu L."/>
            <person name="Ma J."/>
        </authorList>
    </citation>
    <scope>NUCLEOTIDE SEQUENCE [LARGE SCALE GENOMIC DNA]</scope>
    <source>
        <strain evidence="5">CGMCC 4.7393</strain>
    </source>
</reference>
<accession>A0ABW2DL27</accession>